<feature type="domain" description="CBS" evidence="12">
    <location>
        <begin position="281"/>
        <end position="338"/>
    </location>
</feature>
<comment type="similarity">
    <text evidence="2">Belongs to the UPF0053 family.</text>
</comment>
<evidence type="ECO:0000259" key="12">
    <source>
        <dbReference type="PROSITE" id="PS51371"/>
    </source>
</evidence>
<dbReference type="InterPro" id="IPR005170">
    <property type="entry name" value="Transptr-assoc_dom"/>
</dbReference>
<evidence type="ECO:0000256" key="2">
    <source>
        <dbReference type="ARBA" id="ARBA00006337"/>
    </source>
</evidence>
<keyword evidence="15" id="KW-1185">Reference proteome</keyword>
<dbReference type="InterPro" id="IPR046342">
    <property type="entry name" value="CBS_dom_sf"/>
</dbReference>
<dbReference type="SMART" id="SM01091">
    <property type="entry name" value="CorC_HlyC"/>
    <property type="match status" value="1"/>
</dbReference>
<dbReference type="SUPFAM" id="SSF56176">
    <property type="entry name" value="FAD-binding/transporter-associated domain-like"/>
    <property type="match status" value="1"/>
</dbReference>
<keyword evidence="5" id="KW-0677">Repeat</keyword>
<gene>
    <name evidence="14" type="ORF">ACH4WX_33155</name>
</gene>
<feature type="transmembrane region" description="Helical" evidence="11">
    <location>
        <begin position="60"/>
        <end position="83"/>
    </location>
</feature>
<keyword evidence="7 9" id="KW-0129">CBS domain</keyword>
<dbReference type="InterPro" id="IPR016169">
    <property type="entry name" value="FAD-bd_PCMH_sub2"/>
</dbReference>
<feature type="transmembrane region" description="Helical" evidence="11">
    <location>
        <begin position="103"/>
        <end position="124"/>
    </location>
</feature>
<keyword evidence="6 10" id="KW-1133">Transmembrane helix</keyword>
<name>A0ABW7TXL9_9NOCA</name>
<sequence length="432" mass="46361">MTVDTLVNVVLVLIFVLVGGVFAGAEIALVSLRESQLQSLSRRGRRGARTAALARNPNRFLSAVQIGVTVAGFFSAAYGASTIAPDLSPALQQWGWSEETTNAVALVATTLVISYLSLILGELVPKRIALQRATGVSLATASPLDRFATVISPVIWLLSVSTDALVRVLGGDPGHKGEEMTRDELRELLTGHRSIPDAEREIMAEVFDAGKRNLAEVMKPRTEVDFLSADTPVAQACEQAIELGHSRFPVVADSLDDVVGFVHLRDLLRADRSAHATVAQLCRPLLPLPSSKSALSALARMRRDNTQLVVVVDEYGGTAGIATVEDIVEEIVGELGDEFDPLPEDDPDSATSRVPYRIDGLLVVEDAEQILGISLPEGPYETVAGCVLHHLQRLPGLGDGVVIDGHRFTVSDMDGKRIAGLRVTPRRTPPLQ</sequence>
<evidence type="ECO:0000256" key="6">
    <source>
        <dbReference type="ARBA" id="ARBA00022989"/>
    </source>
</evidence>
<keyword evidence="3" id="KW-1003">Cell membrane</keyword>
<dbReference type="InterPro" id="IPR002550">
    <property type="entry name" value="CNNM"/>
</dbReference>
<evidence type="ECO:0000256" key="8">
    <source>
        <dbReference type="ARBA" id="ARBA00023136"/>
    </source>
</evidence>
<dbReference type="SUPFAM" id="SSF54631">
    <property type="entry name" value="CBS-domain pair"/>
    <property type="match status" value="1"/>
</dbReference>
<dbReference type="Pfam" id="PF00571">
    <property type="entry name" value="CBS"/>
    <property type="match status" value="2"/>
</dbReference>
<evidence type="ECO:0000256" key="5">
    <source>
        <dbReference type="ARBA" id="ARBA00022737"/>
    </source>
</evidence>
<dbReference type="Pfam" id="PF03471">
    <property type="entry name" value="CorC_HlyC"/>
    <property type="match status" value="1"/>
</dbReference>
<protein>
    <submittedName>
        <fullName evidence="14">Hemolysin family protein</fullName>
    </submittedName>
</protein>
<dbReference type="InterPro" id="IPR036318">
    <property type="entry name" value="FAD-bd_PCMH-like_sf"/>
</dbReference>
<evidence type="ECO:0000313" key="14">
    <source>
        <dbReference type="EMBL" id="MFI1465580.1"/>
    </source>
</evidence>
<dbReference type="PANTHER" id="PTHR43099">
    <property type="entry name" value="UPF0053 PROTEIN YRKA"/>
    <property type="match status" value="1"/>
</dbReference>
<feature type="domain" description="CNNM transmembrane" evidence="13">
    <location>
        <begin position="1"/>
        <end position="199"/>
    </location>
</feature>
<organism evidence="14 15">
    <name type="scientific">Nocardia carnea</name>
    <dbReference type="NCBI Taxonomy" id="37328"/>
    <lineage>
        <taxon>Bacteria</taxon>
        <taxon>Bacillati</taxon>
        <taxon>Actinomycetota</taxon>
        <taxon>Actinomycetes</taxon>
        <taxon>Mycobacteriales</taxon>
        <taxon>Nocardiaceae</taxon>
        <taxon>Nocardia</taxon>
    </lineage>
</organism>
<comment type="subcellular location">
    <subcellularLocation>
        <location evidence="1">Cell membrane</location>
        <topology evidence="1">Multi-pass membrane protein</topology>
    </subcellularLocation>
</comment>
<feature type="domain" description="CBS" evidence="12">
    <location>
        <begin position="218"/>
        <end position="277"/>
    </location>
</feature>
<dbReference type="Gene3D" id="3.30.465.10">
    <property type="match status" value="1"/>
</dbReference>
<dbReference type="InterPro" id="IPR051676">
    <property type="entry name" value="UPF0053_domain"/>
</dbReference>
<comment type="caution">
    <text evidence="14">The sequence shown here is derived from an EMBL/GenBank/DDBJ whole genome shotgun (WGS) entry which is preliminary data.</text>
</comment>
<dbReference type="PROSITE" id="PS51371">
    <property type="entry name" value="CBS"/>
    <property type="match status" value="2"/>
</dbReference>
<keyword evidence="4 10" id="KW-0812">Transmembrane</keyword>
<evidence type="ECO:0000256" key="10">
    <source>
        <dbReference type="PROSITE-ProRule" id="PRU01193"/>
    </source>
</evidence>
<keyword evidence="8 10" id="KW-0472">Membrane</keyword>
<dbReference type="InterPro" id="IPR000644">
    <property type="entry name" value="CBS_dom"/>
</dbReference>
<evidence type="ECO:0000256" key="1">
    <source>
        <dbReference type="ARBA" id="ARBA00004651"/>
    </source>
</evidence>
<reference evidence="14 15" key="1">
    <citation type="submission" date="2024-10" db="EMBL/GenBank/DDBJ databases">
        <title>The Natural Products Discovery Center: Release of the First 8490 Sequenced Strains for Exploring Actinobacteria Biosynthetic Diversity.</title>
        <authorList>
            <person name="Kalkreuter E."/>
            <person name="Kautsar S.A."/>
            <person name="Yang D."/>
            <person name="Bader C.D."/>
            <person name="Teijaro C.N."/>
            <person name="Fluegel L."/>
            <person name="Davis C.M."/>
            <person name="Simpson J.R."/>
            <person name="Lauterbach L."/>
            <person name="Steele A.D."/>
            <person name="Gui C."/>
            <person name="Meng S."/>
            <person name="Li G."/>
            <person name="Viehrig K."/>
            <person name="Ye F."/>
            <person name="Su P."/>
            <person name="Kiefer A.F."/>
            <person name="Nichols A."/>
            <person name="Cepeda A.J."/>
            <person name="Yan W."/>
            <person name="Fan B."/>
            <person name="Jiang Y."/>
            <person name="Adhikari A."/>
            <person name="Zheng C.-J."/>
            <person name="Schuster L."/>
            <person name="Cowan T.M."/>
            <person name="Smanski M.J."/>
            <person name="Chevrette M.G."/>
            <person name="De Carvalho L.P.S."/>
            <person name="Shen B."/>
        </authorList>
    </citation>
    <scope>NUCLEOTIDE SEQUENCE [LARGE SCALE GENOMIC DNA]</scope>
    <source>
        <strain evidence="14 15">NPDC020568</strain>
    </source>
</reference>
<evidence type="ECO:0000313" key="15">
    <source>
        <dbReference type="Proteomes" id="UP001611263"/>
    </source>
</evidence>
<dbReference type="Pfam" id="PF01595">
    <property type="entry name" value="CNNM"/>
    <property type="match status" value="1"/>
</dbReference>
<evidence type="ECO:0000256" key="7">
    <source>
        <dbReference type="ARBA" id="ARBA00023122"/>
    </source>
</evidence>
<dbReference type="EMBL" id="JBIRUQ010000022">
    <property type="protein sequence ID" value="MFI1465580.1"/>
    <property type="molecule type" value="Genomic_DNA"/>
</dbReference>
<feature type="transmembrane region" description="Helical" evidence="11">
    <location>
        <begin position="6"/>
        <end position="32"/>
    </location>
</feature>
<dbReference type="Gene3D" id="3.10.580.10">
    <property type="entry name" value="CBS-domain"/>
    <property type="match status" value="1"/>
</dbReference>
<dbReference type="Proteomes" id="UP001611263">
    <property type="component" value="Unassembled WGS sequence"/>
</dbReference>
<evidence type="ECO:0000256" key="4">
    <source>
        <dbReference type="ARBA" id="ARBA00022692"/>
    </source>
</evidence>
<proteinExistence type="inferred from homology"/>
<dbReference type="RefSeq" id="WP_033247717.1">
    <property type="nucleotide sequence ID" value="NZ_JBIRUQ010000022.1"/>
</dbReference>
<dbReference type="InterPro" id="IPR044751">
    <property type="entry name" value="Ion_transp-like_CBS"/>
</dbReference>
<evidence type="ECO:0000259" key="13">
    <source>
        <dbReference type="PROSITE" id="PS51846"/>
    </source>
</evidence>
<dbReference type="PROSITE" id="PS51846">
    <property type="entry name" value="CNNM"/>
    <property type="match status" value="1"/>
</dbReference>
<dbReference type="GeneID" id="93505198"/>
<dbReference type="PANTHER" id="PTHR43099:SF5">
    <property type="entry name" value="HLYC_CORC FAMILY TRANSPORTER"/>
    <property type="match status" value="1"/>
</dbReference>
<evidence type="ECO:0000256" key="11">
    <source>
        <dbReference type="SAM" id="Phobius"/>
    </source>
</evidence>
<evidence type="ECO:0000256" key="3">
    <source>
        <dbReference type="ARBA" id="ARBA00022475"/>
    </source>
</evidence>
<accession>A0ABW7TXL9</accession>
<evidence type="ECO:0000256" key="9">
    <source>
        <dbReference type="PROSITE-ProRule" id="PRU00703"/>
    </source>
</evidence>
<dbReference type="CDD" id="cd04590">
    <property type="entry name" value="CBS_pair_CorC_HlyC_assoc"/>
    <property type="match status" value="1"/>
</dbReference>